<reference evidence="2" key="1">
    <citation type="submission" date="2016-10" db="EMBL/GenBank/DDBJ databases">
        <authorList>
            <person name="Varghese N."/>
            <person name="Submissions S."/>
        </authorList>
    </citation>
    <scope>NUCLEOTIDE SEQUENCE [LARGE SCALE GENOMIC DNA]</scope>
    <source>
        <strain evidence="2">DSM 26893</strain>
    </source>
</reference>
<organism evidence="1 2">
    <name type="scientific">Palleronia pelagia</name>
    <dbReference type="NCBI Taxonomy" id="387096"/>
    <lineage>
        <taxon>Bacteria</taxon>
        <taxon>Pseudomonadati</taxon>
        <taxon>Pseudomonadota</taxon>
        <taxon>Alphaproteobacteria</taxon>
        <taxon>Rhodobacterales</taxon>
        <taxon>Roseobacteraceae</taxon>
        <taxon>Palleronia</taxon>
    </lineage>
</organism>
<sequence length="102" mass="10862">MTLPLDMWRTAMASAQMVAEAQAVIAYRLAGLAGVWSVAPTENAVMIGEKGPALLDAQAAAWTAAMRGGRPDQVYNAWLGPIGKATRANARRLGKRGLRQRA</sequence>
<dbReference type="AlphaFoldDB" id="A0A1H8JNN1"/>
<gene>
    <name evidence="1" type="ORF">SAMN04488011_106284</name>
</gene>
<dbReference type="RefSeq" id="WP_091846117.1">
    <property type="nucleotide sequence ID" value="NZ_FOCM01000006.1"/>
</dbReference>
<dbReference type="OrthoDB" id="7869201at2"/>
<dbReference type="EMBL" id="FOCM01000006">
    <property type="protein sequence ID" value="SEN82269.1"/>
    <property type="molecule type" value="Genomic_DNA"/>
</dbReference>
<evidence type="ECO:0000313" key="2">
    <source>
        <dbReference type="Proteomes" id="UP000199372"/>
    </source>
</evidence>
<keyword evidence="2" id="KW-1185">Reference proteome</keyword>
<protein>
    <recommendedName>
        <fullName evidence="3">Antifreeze protein</fullName>
    </recommendedName>
</protein>
<evidence type="ECO:0000313" key="1">
    <source>
        <dbReference type="EMBL" id="SEN82269.1"/>
    </source>
</evidence>
<name>A0A1H8JNN1_9RHOB</name>
<proteinExistence type="predicted"/>
<accession>A0A1H8JNN1</accession>
<evidence type="ECO:0008006" key="3">
    <source>
        <dbReference type="Google" id="ProtNLM"/>
    </source>
</evidence>
<dbReference type="Proteomes" id="UP000199372">
    <property type="component" value="Unassembled WGS sequence"/>
</dbReference>